<proteinExistence type="predicted"/>
<dbReference type="InterPro" id="IPR011990">
    <property type="entry name" value="TPR-like_helical_dom_sf"/>
</dbReference>
<feature type="repeat" description="TPR" evidence="3">
    <location>
        <begin position="89"/>
        <end position="122"/>
    </location>
</feature>
<dbReference type="AlphaFoldDB" id="A0A1F6FFR5"/>
<sequence length="237" mass="26452">MALVAGLFLVGMVAAPYYYSIGNIFFGGQPALYNVRLAQYFFKAAAYPLLGEAPVFAHYQLSRTYFIQGELEISLQEALHELNQYPDNKRTYYILGLTYGYLNREAEAIDAFSEFIKAYPESWAARNDMAWLQFRVGDVEGALATLEPVSTVQNPWVQNTYGTLLLNSGRKTEAKAAFLLAESLASNMTEETWGKAYPGNDPRVYGMGLEAMKLSIAKNLDLVAESDEGLFQIEQGE</sequence>
<keyword evidence="1" id="KW-0677">Repeat</keyword>
<evidence type="ECO:0000256" key="2">
    <source>
        <dbReference type="ARBA" id="ARBA00022803"/>
    </source>
</evidence>
<evidence type="ECO:0000313" key="5">
    <source>
        <dbReference type="Proteomes" id="UP000177325"/>
    </source>
</evidence>
<comment type="caution">
    <text evidence="4">The sequence shown here is derived from an EMBL/GenBank/DDBJ whole genome shotgun (WGS) entry which is preliminary data.</text>
</comment>
<keyword evidence="2 3" id="KW-0802">TPR repeat</keyword>
<dbReference type="STRING" id="1798525.A3G90_01235"/>
<organism evidence="4 5">
    <name type="scientific">Candidatus Kaiserbacteria bacterium RIFCSPLOWO2_12_FULL_45_26</name>
    <dbReference type="NCBI Taxonomy" id="1798525"/>
    <lineage>
        <taxon>Bacteria</taxon>
        <taxon>Candidatus Kaiseribacteriota</taxon>
    </lineage>
</organism>
<dbReference type="Proteomes" id="UP000177325">
    <property type="component" value="Unassembled WGS sequence"/>
</dbReference>
<evidence type="ECO:0000256" key="3">
    <source>
        <dbReference type="PROSITE-ProRule" id="PRU00339"/>
    </source>
</evidence>
<evidence type="ECO:0000313" key="4">
    <source>
        <dbReference type="EMBL" id="OGG84693.1"/>
    </source>
</evidence>
<dbReference type="PANTHER" id="PTHR45586:SF1">
    <property type="entry name" value="LIPOPOLYSACCHARIDE ASSEMBLY PROTEIN B"/>
    <property type="match status" value="1"/>
</dbReference>
<accession>A0A1F6FFR5</accession>
<dbReference type="Pfam" id="PF13174">
    <property type="entry name" value="TPR_6"/>
    <property type="match status" value="1"/>
</dbReference>
<gene>
    <name evidence="4" type="ORF">A3G90_01235</name>
</gene>
<dbReference type="InterPro" id="IPR051012">
    <property type="entry name" value="CellSynth/LPSAsmb/PSIAsmb"/>
</dbReference>
<reference evidence="4 5" key="1">
    <citation type="journal article" date="2016" name="Nat. Commun.">
        <title>Thousands of microbial genomes shed light on interconnected biogeochemical processes in an aquifer system.</title>
        <authorList>
            <person name="Anantharaman K."/>
            <person name="Brown C.T."/>
            <person name="Hug L.A."/>
            <person name="Sharon I."/>
            <person name="Castelle C.J."/>
            <person name="Probst A.J."/>
            <person name="Thomas B.C."/>
            <person name="Singh A."/>
            <person name="Wilkins M.J."/>
            <person name="Karaoz U."/>
            <person name="Brodie E.L."/>
            <person name="Williams K.H."/>
            <person name="Hubbard S.S."/>
            <person name="Banfield J.F."/>
        </authorList>
    </citation>
    <scope>NUCLEOTIDE SEQUENCE [LARGE SCALE GENOMIC DNA]</scope>
</reference>
<name>A0A1F6FFR5_9BACT</name>
<dbReference type="PROSITE" id="PS50005">
    <property type="entry name" value="TPR"/>
    <property type="match status" value="1"/>
</dbReference>
<protein>
    <submittedName>
        <fullName evidence="4">Uncharacterized protein</fullName>
    </submittedName>
</protein>
<dbReference type="InterPro" id="IPR019734">
    <property type="entry name" value="TPR_rpt"/>
</dbReference>
<dbReference type="Gene3D" id="1.25.40.10">
    <property type="entry name" value="Tetratricopeptide repeat domain"/>
    <property type="match status" value="1"/>
</dbReference>
<dbReference type="PANTHER" id="PTHR45586">
    <property type="entry name" value="TPR REPEAT-CONTAINING PROTEIN PA4667"/>
    <property type="match status" value="1"/>
</dbReference>
<dbReference type="SUPFAM" id="SSF48452">
    <property type="entry name" value="TPR-like"/>
    <property type="match status" value="1"/>
</dbReference>
<evidence type="ECO:0000256" key="1">
    <source>
        <dbReference type="ARBA" id="ARBA00022737"/>
    </source>
</evidence>
<dbReference type="EMBL" id="MFMM01000001">
    <property type="protein sequence ID" value="OGG84693.1"/>
    <property type="molecule type" value="Genomic_DNA"/>
</dbReference>